<dbReference type="RefSeq" id="WP_088078095.1">
    <property type="nucleotide sequence ID" value="NZ_JAHQCR010000090.1"/>
</dbReference>
<feature type="transmembrane region" description="Helical" evidence="6">
    <location>
        <begin position="7"/>
        <end position="23"/>
    </location>
</feature>
<evidence type="ECO:0000256" key="1">
    <source>
        <dbReference type="ARBA" id="ARBA00004651"/>
    </source>
</evidence>
<keyword evidence="2" id="KW-1003">Cell membrane</keyword>
<evidence type="ECO:0000256" key="3">
    <source>
        <dbReference type="ARBA" id="ARBA00022692"/>
    </source>
</evidence>
<comment type="caution">
    <text evidence="8">The sequence shown here is derived from an EMBL/GenBank/DDBJ whole genome shotgun (WGS) entry which is preliminary data.</text>
</comment>
<keyword evidence="9" id="KW-1185">Reference proteome</keyword>
<keyword evidence="3 6" id="KW-0812">Transmembrane</keyword>
<evidence type="ECO:0000256" key="4">
    <source>
        <dbReference type="ARBA" id="ARBA00022989"/>
    </source>
</evidence>
<dbReference type="InterPro" id="IPR018076">
    <property type="entry name" value="T2SS_GspF_dom"/>
</dbReference>
<comment type="subcellular location">
    <subcellularLocation>
        <location evidence="1">Cell membrane</location>
        <topology evidence="1">Multi-pass membrane protein</topology>
    </subcellularLocation>
</comment>
<sequence length="240" mass="27312">MKKHELVFYSFVGIILMFILGYIFYQNMIVSIVFSAVGLFLPKLMKKRLMQKRKNELSKQFQQALFSLSSSLIAGRSIENSFLEVSNDLKLLYPDPNTYIIREFDLINTKVANRETIESAFEDFSERAGIDDITNFTDVFITCKRTGGDLVEVIRRTSTLISEKIEIQQEISVMVAQKKFESTALSIMPIMMIALLGNVAGNYMDPLFVFPGLGPIVMTIALGIIVFSFWVSQRIMNIKV</sequence>
<keyword evidence="4 6" id="KW-1133">Transmembrane helix</keyword>
<keyword evidence="5 6" id="KW-0472">Membrane</keyword>
<organism evidence="8 9">
    <name type="scientific">Evansella alkalicola</name>
    <dbReference type="NCBI Taxonomy" id="745819"/>
    <lineage>
        <taxon>Bacteria</taxon>
        <taxon>Bacillati</taxon>
        <taxon>Bacillota</taxon>
        <taxon>Bacilli</taxon>
        <taxon>Bacillales</taxon>
        <taxon>Bacillaceae</taxon>
        <taxon>Evansella</taxon>
    </lineage>
</organism>
<dbReference type="Pfam" id="PF00482">
    <property type="entry name" value="T2SSF"/>
    <property type="match status" value="1"/>
</dbReference>
<accession>A0ABS6K074</accession>
<feature type="transmembrane region" description="Helical" evidence="6">
    <location>
        <begin position="207"/>
        <end position="231"/>
    </location>
</feature>
<evidence type="ECO:0000313" key="8">
    <source>
        <dbReference type="EMBL" id="MBU9724249.1"/>
    </source>
</evidence>
<dbReference type="EMBL" id="JAHQCR010000090">
    <property type="protein sequence ID" value="MBU9724249.1"/>
    <property type="molecule type" value="Genomic_DNA"/>
</dbReference>
<dbReference type="Proteomes" id="UP000790580">
    <property type="component" value="Unassembled WGS sequence"/>
</dbReference>
<evidence type="ECO:0000256" key="2">
    <source>
        <dbReference type="ARBA" id="ARBA00022475"/>
    </source>
</evidence>
<evidence type="ECO:0000256" key="6">
    <source>
        <dbReference type="SAM" id="Phobius"/>
    </source>
</evidence>
<feature type="transmembrane region" description="Helical" evidence="6">
    <location>
        <begin position="184"/>
        <end position="201"/>
    </location>
</feature>
<feature type="domain" description="Type II secretion system protein GspF" evidence="7">
    <location>
        <begin position="67"/>
        <end position="195"/>
    </location>
</feature>
<name>A0ABS6K074_9BACI</name>
<evidence type="ECO:0000313" key="9">
    <source>
        <dbReference type="Proteomes" id="UP000790580"/>
    </source>
</evidence>
<reference evidence="8 9" key="1">
    <citation type="submission" date="2021-06" db="EMBL/GenBank/DDBJ databases">
        <title>Bacillus sp. RD4P76, an endophyte from a halophyte.</title>
        <authorList>
            <person name="Sun J.-Q."/>
        </authorList>
    </citation>
    <scope>NUCLEOTIDE SEQUENCE [LARGE SCALE GENOMIC DNA]</scope>
    <source>
        <strain evidence="8 9">JCM 17098</strain>
    </source>
</reference>
<dbReference type="PANTHER" id="PTHR35007:SF1">
    <property type="entry name" value="PILUS ASSEMBLY PROTEIN"/>
    <property type="match status" value="1"/>
</dbReference>
<feature type="transmembrane region" description="Helical" evidence="6">
    <location>
        <begin position="29"/>
        <end position="45"/>
    </location>
</feature>
<evidence type="ECO:0000259" key="7">
    <source>
        <dbReference type="Pfam" id="PF00482"/>
    </source>
</evidence>
<protein>
    <submittedName>
        <fullName evidence="8">Type II secretion system F family protein</fullName>
    </submittedName>
</protein>
<dbReference type="PANTHER" id="PTHR35007">
    <property type="entry name" value="INTEGRAL MEMBRANE PROTEIN-RELATED"/>
    <property type="match status" value="1"/>
</dbReference>
<gene>
    <name evidence="8" type="ORF">KS407_22760</name>
</gene>
<evidence type="ECO:0000256" key="5">
    <source>
        <dbReference type="ARBA" id="ARBA00023136"/>
    </source>
</evidence>
<proteinExistence type="predicted"/>